<dbReference type="Proteomes" id="UP000694544">
    <property type="component" value="Unplaced"/>
</dbReference>
<dbReference type="AlphaFoldDB" id="A0A8C6DUG4"/>
<keyword evidence="2" id="KW-0812">Transmembrane</keyword>
<organism evidence="3 4">
    <name type="scientific">Moschus moschiferus</name>
    <name type="common">Siberian musk deer</name>
    <name type="synonym">Moschus sibiricus</name>
    <dbReference type="NCBI Taxonomy" id="68415"/>
    <lineage>
        <taxon>Eukaryota</taxon>
        <taxon>Metazoa</taxon>
        <taxon>Chordata</taxon>
        <taxon>Craniata</taxon>
        <taxon>Vertebrata</taxon>
        <taxon>Euteleostomi</taxon>
        <taxon>Mammalia</taxon>
        <taxon>Eutheria</taxon>
        <taxon>Laurasiatheria</taxon>
        <taxon>Artiodactyla</taxon>
        <taxon>Ruminantia</taxon>
        <taxon>Pecora</taxon>
        <taxon>Moschidae</taxon>
        <taxon>Moschus</taxon>
    </lineage>
</organism>
<evidence type="ECO:0000313" key="4">
    <source>
        <dbReference type="Proteomes" id="UP000694544"/>
    </source>
</evidence>
<feature type="compositionally biased region" description="Polar residues" evidence="1">
    <location>
        <begin position="104"/>
        <end position="115"/>
    </location>
</feature>
<feature type="transmembrane region" description="Helical" evidence="2">
    <location>
        <begin position="12"/>
        <end position="30"/>
    </location>
</feature>
<keyword evidence="4" id="KW-1185">Reference proteome</keyword>
<feature type="compositionally biased region" description="Pro residues" evidence="1">
    <location>
        <begin position="143"/>
        <end position="159"/>
    </location>
</feature>
<feature type="region of interest" description="Disordered" evidence="1">
    <location>
        <begin position="41"/>
        <end position="159"/>
    </location>
</feature>
<feature type="compositionally biased region" description="Basic and acidic residues" evidence="1">
    <location>
        <begin position="80"/>
        <end position="98"/>
    </location>
</feature>
<evidence type="ECO:0000313" key="3">
    <source>
        <dbReference type="Ensembl" id="ENSMMSP00000019665.1"/>
    </source>
</evidence>
<keyword evidence="2" id="KW-0472">Membrane</keyword>
<proteinExistence type="predicted"/>
<evidence type="ECO:0000256" key="2">
    <source>
        <dbReference type="SAM" id="Phobius"/>
    </source>
</evidence>
<keyword evidence="2" id="KW-1133">Transmembrane helix</keyword>
<evidence type="ECO:0000256" key="1">
    <source>
        <dbReference type="SAM" id="MobiDB-lite"/>
    </source>
</evidence>
<protein>
    <submittedName>
        <fullName evidence="3">Uncharacterized protein</fullName>
    </submittedName>
</protein>
<accession>A0A8C6DUG4</accession>
<name>A0A8C6DUG4_MOSMO</name>
<dbReference type="Ensembl" id="ENSMMST00000021699.1">
    <property type="protein sequence ID" value="ENSMMSP00000019665.1"/>
    <property type="gene ID" value="ENSMMSG00000014835.1"/>
</dbReference>
<reference evidence="3" key="1">
    <citation type="submission" date="2025-08" db="UniProtKB">
        <authorList>
            <consortium name="Ensembl"/>
        </authorList>
    </citation>
    <scope>IDENTIFICATION</scope>
</reference>
<dbReference type="GeneTree" id="ENSGT00960000189764"/>
<reference evidence="3" key="2">
    <citation type="submission" date="2025-09" db="UniProtKB">
        <authorList>
            <consortium name="Ensembl"/>
        </authorList>
    </citation>
    <scope>IDENTIFICATION</scope>
</reference>
<sequence>ISPSSSTSILSWPFSTILLVVILLPFMISVEVDTDLKLPVPPLPQDMETEERPPFPMEPNEVNPVTKGEKPPPNAGNSPKAEKSDADPLLRLPRDLLRPPKKLSSGSPNKSNENGSWPPKNSLKTSAGSRKVKTHSKGSSNGLPPPARPPPQPSTPASP</sequence>